<accession>A0A9N7Z9B1</accession>
<sequence>AISLDNQLVVLGSTALDAGRYHVEAVNELTGENVTSAAVYLSISEPDFKPGAVDETIEPVMSRLHVRTEDQIQLFPVVQS</sequence>
<dbReference type="Proteomes" id="UP001153269">
    <property type="component" value="Unassembled WGS sequence"/>
</dbReference>
<reference evidence="1" key="1">
    <citation type="submission" date="2020-03" db="EMBL/GenBank/DDBJ databases">
        <authorList>
            <person name="Weist P."/>
        </authorList>
    </citation>
    <scope>NUCLEOTIDE SEQUENCE</scope>
</reference>
<feature type="non-terminal residue" evidence="1">
    <location>
        <position position="80"/>
    </location>
</feature>
<name>A0A9N7Z9B1_PLEPL</name>
<dbReference type="EMBL" id="CADEAL010004218">
    <property type="protein sequence ID" value="CAB1454592.1"/>
    <property type="molecule type" value="Genomic_DNA"/>
</dbReference>
<gene>
    <name evidence="1" type="ORF">PLEPLA_LOCUS42358</name>
</gene>
<proteinExistence type="predicted"/>
<keyword evidence="2" id="KW-1185">Reference proteome</keyword>
<dbReference type="AlphaFoldDB" id="A0A9N7Z9B1"/>
<organism evidence="1 2">
    <name type="scientific">Pleuronectes platessa</name>
    <name type="common">European plaice</name>
    <dbReference type="NCBI Taxonomy" id="8262"/>
    <lineage>
        <taxon>Eukaryota</taxon>
        <taxon>Metazoa</taxon>
        <taxon>Chordata</taxon>
        <taxon>Craniata</taxon>
        <taxon>Vertebrata</taxon>
        <taxon>Euteleostomi</taxon>
        <taxon>Actinopterygii</taxon>
        <taxon>Neopterygii</taxon>
        <taxon>Teleostei</taxon>
        <taxon>Neoteleostei</taxon>
        <taxon>Acanthomorphata</taxon>
        <taxon>Carangaria</taxon>
        <taxon>Pleuronectiformes</taxon>
        <taxon>Pleuronectoidei</taxon>
        <taxon>Pleuronectidae</taxon>
        <taxon>Pleuronectes</taxon>
    </lineage>
</organism>
<protein>
    <recommendedName>
        <fullName evidence="3">Immunoglobulin I-set domain-containing protein</fullName>
    </recommendedName>
</protein>
<evidence type="ECO:0000313" key="1">
    <source>
        <dbReference type="EMBL" id="CAB1454592.1"/>
    </source>
</evidence>
<evidence type="ECO:0008006" key="3">
    <source>
        <dbReference type="Google" id="ProtNLM"/>
    </source>
</evidence>
<comment type="caution">
    <text evidence="1">The sequence shown here is derived from an EMBL/GenBank/DDBJ whole genome shotgun (WGS) entry which is preliminary data.</text>
</comment>
<evidence type="ECO:0000313" key="2">
    <source>
        <dbReference type="Proteomes" id="UP001153269"/>
    </source>
</evidence>